<dbReference type="EMBL" id="JAFEJA010000001">
    <property type="protein sequence ID" value="MBM9620985.1"/>
    <property type="molecule type" value="Genomic_DNA"/>
</dbReference>
<reference evidence="2 3" key="1">
    <citation type="journal article" date="2016" name="Arch. Microbiol.">
        <title>Streptomyces zhihengii sp. nov., isolated from rhizospheric soil of Psammosilene tunicoides.</title>
        <authorList>
            <person name="Huang M.J."/>
            <person name="Fei J.J."/>
            <person name="Salam N."/>
            <person name="Kim C.J."/>
            <person name="Hozzein W.N."/>
            <person name="Xiao M."/>
            <person name="Huang H.Q."/>
            <person name="Li W.J."/>
        </authorList>
    </citation>
    <scope>NUCLEOTIDE SEQUENCE [LARGE SCALE GENOMIC DNA]</scope>
    <source>
        <strain evidence="2 3">YIM T102</strain>
    </source>
</reference>
<organism evidence="2 3">
    <name type="scientific">Streptomyces zhihengii</name>
    <dbReference type="NCBI Taxonomy" id="1818004"/>
    <lineage>
        <taxon>Bacteria</taxon>
        <taxon>Bacillati</taxon>
        <taxon>Actinomycetota</taxon>
        <taxon>Actinomycetes</taxon>
        <taxon>Kitasatosporales</taxon>
        <taxon>Streptomycetaceae</taxon>
        <taxon>Streptomyces</taxon>
    </lineage>
</organism>
<evidence type="ECO:0000313" key="2">
    <source>
        <dbReference type="EMBL" id="MBM9620985.1"/>
    </source>
</evidence>
<dbReference type="SUPFAM" id="SSF50969">
    <property type="entry name" value="YVTN repeat-like/Quinoprotein amine dehydrogenase"/>
    <property type="match status" value="1"/>
</dbReference>
<dbReference type="InterPro" id="IPR028994">
    <property type="entry name" value="Integrin_alpha_N"/>
</dbReference>
<feature type="signal peptide" evidence="1">
    <location>
        <begin position="1"/>
        <end position="36"/>
    </location>
</feature>
<feature type="chain" id="PRO_5047447246" evidence="1">
    <location>
        <begin position="37"/>
        <end position="714"/>
    </location>
</feature>
<proteinExistence type="predicted"/>
<protein>
    <submittedName>
        <fullName evidence="2">VCBS repeat-containing protein</fullName>
    </submittedName>
</protein>
<comment type="caution">
    <text evidence="2">The sequence shown here is derived from an EMBL/GenBank/DDBJ whole genome shotgun (WGS) entry which is preliminary data.</text>
</comment>
<accession>A0ABS2UWC2</accession>
<keyword evidence="3" id="KW-1185">Reference proteome</keyword>
<dbReference type="SUPFAM" id="SSF69318">
    <property type="entry name" value="Integrin alpha N-terminal domain"/>
    <property type="match status" value="1"/>
</dbReference>
<dbReference type="RefSeq" id="WP_205374895.1">
    <property type="nucleotide sequence ID" value="NZ_JAFEJA010000001.1"/>
</dbReference>
<dbReference type="Gene3D" id="2.20.25.650">
    <property type="entry name" value="Tachylectin-2-like"/>
    <property type="match status" value="1"/>
</dbReference>
<keyword evidence="1" id="KW-0732">Signal</keyword>
<dbReference type="Proteomes" id="UP000664109">
    <property type="component" value="Unassembled WGS sequence"/>
</dbReference>
<dbReference type="InterPro" id="IPR006311">
    <property type="entry name" value="TAT_signal"/>
</dbReference>
<dbReference type="PROSITE" id="PS51318">
    <property type="entry name" value="TAT"/>
    <property type="match status" value="1"/>
</dbReference>
<sequence length="714" mass="74606">MSRARVRTNRFRLTAAVTVALAATAAGTLATPTASAASATPATAAASAAPAAVRDVAPFPAGGTLLSAGPTGFLAKAGTTATPYFWTGYDGTVTPLPGSRYYGAAGTDTIVRAEENGTYTLYDMGTGAEPVVITTPGTLAGVVGSTLVTTDGDGIHLVHRAGDEIVCRAVTGLPGPSRVETFGEGTFTAVTGGGALLSLVDVATASAVATVESDNSVLGFEAVAGSPTHLTWYDYTPADDGGHFHVLDRTTGTSRILPEGVGGRPPALSKDWLALLNTSRASGRPLLLHSLKDGRNLRVLDRADEVKVAADGTFLVRGNLARQDGIYRVSVGDDGAPRAELVADGGRLADLTVTRQAVPSVLDFDEEDDWATVVFGFNHSVSITFTLTHTATGRQRTFGYSTGSQPEYRFTLNSDGGWWDPADYSGAYTWTMTAKETENVGPGVERTGSLVLKRPFLPRDYDANGSPDVLVRDSAGGLAAYDTKELRHMLAGDELAPTTLGTGWNTYTLMAAPGDLGGSAADDVVGRDRDGVLWLHRGEGQTLLPRTKVGGGWQVYNKITAGSDLNGDGRGDLLATDTSGVLWFYAATGDADAPFKPRKKVGGGWGVYNLLTAPGNIAGATGGDLLARDTSGTLWMYLGKGDGTFTARRRVGGGWQQFSHLTAFGDKNGDGRRDLHAIGPSGSRSYHATGSVDRPFGTPETLHLRSDTTFKTVF</sequence>
<evidence type="ECO:0000256" key="1">
    <source>
        <dbReference type="SAM" id="SignalP"/>
    </source>
</evidence>
<gene>
    <name evidence="2" type="ORF">JE024_20030</name>
</gene>
<evidence type="ECO:0000313" key="3">
    <source>
        <dbReference type="Proteomes" id="UP000664109"/>
    </source>
</evidence>
<name>A0ABS2UWC2_9ACTN</name>
<dbReference type="InterPro" id="IPR011044">
    <property type="entry name" value="Quino_amine_DH_bsu"/>
</dbReference>